<dbReference type="GO" id="GO:0008710">
    <property type="term" value="F:8-amino-7-oxononanoate synthase activity"/>
    <property type="evidence" value="ECO:0007669"/>
    <property type="project" value="UniProtKB-UniRule"/>
</dbReference>
<dbReference type="Gene3D" id="3.40.640.10">
    <property type="entry name" value="Type I PLP-dependent aspartate aminotransferase-like (Major domain)"/>
    <property type="match status" value="1"/>
</dbReference>
<keyword evidence="6 11" id="KW-0808">Transferase</keyword>
<evidence type="ECO:0000256" key="3">
    <source>
        <dbReference type="ARBA" id="ARBA00004746"/>
    </source>
</evidence>
<gene>
    <name evidence="13" type="primary">bioF_3</name>
    <name evidence="13" type="ORF">DSM104329_05485</name>
</gene>
<dbReference type="EMBL" id="CP087164">
    <property type="protein sequence ID" value="UGS39053.1"/>
    <property type="molecule type" value="Genomic_DNA"/>
</dbReference>
<evidence type="ECO:0000256" key="9">
    <source>
        <dbReference type="ARBA" id="ARBA00047715"/>
    </source>
</evidence>
<dbReference type="GO" id="GO:0030170">
    <property type="term" value="F:pyridoxal phosphate binding"/>
    <property type="evidence" value="ECO:0007669"/>
    <property type="project" value="InterPro"/>
</dbReference>
<keyword evidence="7" id="KW-0093">Biotin biosynthesis</keyword>
<dbReference type="KEGG" id="sbae:DSM104329_05485"/>
<dbReference type="EC" id="2.3.1.47" evidence="11"/>
<dbReference type="NCBIfam" id="TIGR00858">
    <property type="entry name" value="bioF"/>
    <property type="match status" value="1"/>
</dbReference>
<comment type="function">
    <text evidence="2 11">Catalyzes the decarboxylative condensation of pimeloyl-[acyl-carrier protein] and L-alanine to produce 8-amino-7-oxononanoate (AON), [acyl-carrier protein], and carbon dioxide.</text>
</comment>
<accession>A0A9E6Y5G0</accession>
<comment type="catalytic activity">
    <reaction evidence="9 11">
        <text>6-carboxyhexanoyl-[ACP] + L-alanine + H(+) = (8S)-8-amino-7-oxononanoate + holo-[ACP] + CO2</text>
        <dbReference type="Rhea" id="RHEA:42288"/>
        <dbReference type="Rhea" id="RHEA-COMP:9685"/>
        <dbReference type="Rhea" id="RHEA-COMP:9955"/>
        <dbReference type="ChEBI" id="CHEBI:15378"/>
        <dbReference type="ChEBI" id="CHEBI:16526"/>
        <dbReference type="ChEBI" id="CHEBI:57972"/>
        <dbReference type="ChEBI" id="CHEBI:64479"/>
        <dbReference type="ChEBI" id="CHEBI:78846"/>
        <dbReference type="ChEBI" id="CHEBI:149468"/>
        <dbReference type="EC" id="2.3.1.47"/>
    </reaction>
</comment>
<organism evidence="13 14">
    <name type="scientific">Capillimicrobium parvum</name>
    <dbReference type="NCBI Taxonomy" id="2884022"/>
    <lineage>
        <taxon>Bacteria</taxon>
        <taxon>Bacillati</taxon>
        <taxon>Actinomycetota</taxon>
        <taxon>Thermoleophilia</taxon>
        <taxon>Solirubrobacterales</taxon>
        <taxon>Capillimicrobiaceae</taxon>
        <taxon>Capillimicrobium</taxon>
    </lineage>
</organism>
<keyword evidence="13" id="KW-0012">Acyltransferase</keyword>
<dbReference type="InterPro" id="IPR001917">
    <property type="entry name" value="Aminotrans_II_pyridoxalP_BS"/>
</dbReference>
<comment type="subunit">
    <text evidence="5 11">Homodimer.</text>
</comment>
<evidence type="ECO:0000256" key="11">
    <source>
        <dbReference type="RuleBase" id="RU003693"/>
    </source>
</evidence>
<dbReference type="Gene3D" id="3.90.1150.10">
    <property type="entry name" value="Aspartate Aminotransferase, domain 1"/>
    <property type="match status" value="1"/>
</dbReference>
<evidence type="ECO:0000256" key="7">
    <source>
        <dbReference type="ARBA" id="ARBA00022756"/>
    </source>
</evidence>
<feature type="modified residue" description="N6-(pyridoxal phosphate)lysine" evidence="10">
    <location>
        <position position="265"/>
    </location>
</feature>
<dbReference type="PANTHER" id="PTHR13693">
    <property type="entry name" value="CLASS II AMINOTRANSFERASE/8-AMINO-7-OXONONANOATE SYNTHASE"/>
    <property type="match status" value="1"/>
</dbReference>
<evidence type="ECO:0000313" key="14">
    <source>
        <dbReference type="Proteomes" id="UP001162834"/>
    </source>
</evidence>
<keyword evidence="8 10" id="KW-0663">Pyridoxal phosphate</keyword>
<feature type="domain" description="Aminotransferase class I/classII large" evidence="12">
    <location>
        <begin position="67"/>
        <end position="406"/>
    </location>
</feature>
<sequence length="412" mass="42043">MRAAAAELGVATDARTAHGAVLRAASGGGPPSGVSAVVEDLRAAGLLRELRTVESAQGAHVRLDGRDVLLLCSNDYLGLAEDPRVRDAAARAVHEWGAGAGASRLVSGNMTPHRELEAELAAFKGTEACVLFGSGFLANTGVVAALAGPGEVVVSDALNHASIVDGCRLAQAETIVYPHADLDGLAAALDRAAGRRATIVTDSVFSMDGDVAPLHGIVELARRHGARVIVDEAHATGVIGPAGRGLVAELGLEGEIDVVVGTLSKALGSYGAFACCSAELATFLVNRARTVIFSTGLPPSCVAAAGEALRILRNEPRVVGRLHANARALRAELAAQGLAVEPGDMPIVPLVIGDPEAAMGLCEAALDRGVFAQAIRPPTVPDGTSRLRLVAMASHTEAELRDAARVLGALTG</sequence>
<dbReference type="InterPro" id="IPR015421">
    <property type="entry name" value="PyrdxlP-dep_Trfase_major"/>
</dbReference>
<dbReference type="InterPro" id="IPR015422">
    <property type="entry name" value="PyrdxlP-dep_Trfase_small"/>
</dbReference>
<evidence type="ECO:0000256" key="5">
    <source>
        <dbReference type="ARBA" id="ARBA00011738"/>
    </source>
</evidence>
<evidence type="ECO:0000256" key="6">
    <source>
        <dbReference type="ARBA" id="ARBA00022679"/>
    </source>
</evidence>
<dbReference type="SUPFAM" id="SSF53383">
    <property type="entry name" value="PLP-dependent transferases"/>
    <property type="match status" value="1"/>
</dbReference>
<evidence type="ECO:0000256" key="4">
    <source>
        <dbReference type="ARBA" id="ARBA00010008"/>
    </source>
</evidence>
<evidence type="ECO:0000256" key="2">
    <source>
        <dbReference type="ARBA" id="ARBA00002513"/>
    </source>
</evidence>
<dbReference type="CDD" id="cd06454">
    <property type="entry name" value="KBL_like"/>
    <property type="match status" value="1"/>
</dbReference>
<evidence type="ECO:0000259" key="12">
    <source>
        <dbReference type="Pfam" id="PF00155"/>
    </source>
</evidence>
<reference evidence="13" key="1">
    <citation type="journal article" date="2022" name="Int. J. Syst. Evol. Microbiol.">
        <title>Pseudomonas aegrilactucae sp. nov. and Pseudomonas morbosilactucae sp. nov., pathogens causing bacterial rot of lettuce in Japan.</title>
        <authorList>
            <person name="Sawada H."/>
            <person name="Fujikawa T."/>
            <person name="Satou M."/>
        </authorList>
    </citation>
    <scope>NUCLEOTIDE SEQUENCE</scope>
    <source>
        <strain evidence="13">0166_1</strain>
    </source>
</reference>
<comment type="pathway">
    <text evidence="3 11">Cofactor biosynthesis; biotin biosynthesis.</text>
</comment>
<evidence type="ECO:0000256" key="1">
    <source>
        <dbReference type="ARBA" id="ARBA00001933"/>
    </source>
</evidence>
<dbReference type="InterPro" id="IPR050087">
    <property type="entry name" value="AON_synthase_class-II"/>
</dbReference>
<name>A0A9E6Y5G0_9ACTN</name>
<evidence type="ECO:0000313" key="13">
    <source>
        <dbReference type="EMBL" id="UGS39053.1"/>
    </source>
</evidence>
<evidence type="ECO:0000256" key="10">
    <source>
        <dbReference type="PIRSR" id="PIRSR604723-51"/>
    </source>
</evidence>
<dbReference type="PROSITE" id="PS00599">
    <property type="entry name" value="AA_TRANSFER_CLASS_2"/>
    <property type="match status" value="1"/>
</dbReference>
<evidence type="ECO:0000256" key="8">
    <source>
        <dbReference type="ARBA" id="ARBA00022898"/>
    </source>
</evidence>
<dbReference type="InterPro" id="IPR015424">
    <property type="entry name" value="PyrdxlP-dep_Trfase"/>
</dbReference>
<dbReference type="InterPro" id="IPR004723">
    <property type="entry name" value="AONS_Archaea/Proteobacteria"/>
</dbReference>
<keyword evidence="14" id="KW-1185">Reference proteome</keyword>
<dbReference type="Proteomes" id="UP001162834">
    <property type="component" value="Chromosome"/>
</dbReference>
<dbReference type="AlphaFoldDB" id="A0A9E6Y5G0"/>
<dbReference type="PANTHER" id="PTHR13693:SF100">
    <property type="entry name" value="8-AMINO-7-OXONONANOATE SYNTHASE"/>
    <property type="match status" value="1"/>
</dbReference>
<proteinExistence type="inferred from homology"/>
<comment type="cofactor">
    <cofactor evidence="1 10 11">
        <name>pyridoxal 5'-phosphate</name>
        <dbReference type="ChEBI" id="CHEBI:597326"/>
    </cofactor>
</comment>
<dbReference type="InterPro" id="IPR004839">
    <property type="entry name" value="Aminotransferase_I/II_large"/>
</dbReference>
<protein>
    <recommendedName>
        <fullName evidence="11">8-amino-7-ketopelargonate synthase</fullName>
        <ecNumber evidence="11">2.3.1.47</ecNumber>
    </recommendedName>
</protein>
<comment type="similarity">
    <text evidence="4 11">Belongs to the class-II pyridoxal-phosphate-dependent aminotransferase family. BioF subfamily.</text>
</comment>
<dbReference type="Pfam" id="PF00155">
    <property type="entry name" value="Aminotran_1_2"/>
    <property type="match status" value="1"/>
</dbReference>
<dbReference type="GO" id="GO:0009102">
    <property type="term" value="P:biotin biosynthetic process"/>
    <property type="evidence" value="ECO:0007669"/>
    <property type="project" value="UniProtKB-UniRule"/>
</dbReference>